<comment type="caution">
    <text evidence="2">The sequence shown here is derived from an EMBL/GenBank/DDBJ whole genome shotgun (WGS) entry which is preliminary data.</text>
</comment>
<evidence type="ECO:0000259" key="1">
    <source>
        <dbReference type="PROSITE" id="PS51186"/>
    </source>
</evidence>
<dbReference type="CDD" id="cd04301">
    <property type="entry name" value="NAT_SF"/>
    <property type="match status" value="1"/>
</dbReference>
<dbReference type="PROSITE" id="PS51186">
    <property type="entry name" value="GNAT"/>
    <property type="match status" value="1"/>
</dbReference>
<dbReference type="Pfam" id="PF00583">
    <property type="entry name" value="Acetyltransf_1"/>
    <property type="match status" value="1"/>
</dbReference>
<evidence type="ECO:0000313" key="2">
    <source>
        <dbReference type="EMBL" id="MBP1990187.1"/>
    </source>
</evidence>
<dbReference type="RefSeq" id="WP_209970979.1">
    <property type="nucleotide sequence ID" value="NZ_JAGGLB010000004.1"/>
</dbReference>
<organism evidence="2 3">
    <name type="scientific">Paenibacillus eucommiae</name>
    <dbReference type="NCBI Taxonomy" id="1355755"/>
    <lineage>
        <taxon>Bacteria</taxon>
        <taxon>Bacillati</taxon>
        <taxon>Bacillota</taxon>
        <taxon>Bacilli</taxon>
        <taxon>Bacillales</taxon>
        <taxon>Paenibacillaceae</taxon>
        <taxon>Paenibacillus</taxon>
    </lineage>
</organism>
<feature type="domain" description="N-acetyltransferase" evidence="1">
    <location>
        <begin position="33"/>
        <end position="176"/>
    </location>
</feature>
<keyword evidence="3" id="KW-1185">Reference proteome</keyword>
<dbReference type="EC" id="2.3.1.189" evidence="2"/>
<dbReference type="InterPro" id="IPR000182">
    <property type="entry name" value="GNAT_dom"/>
</dbReference>
<name>A0ABS4IRI9_9BACL</name>
<dbReference type="Gene3D" id="3.40.630.30">
    <property type="match status" value="1"/>
</dbReference>
<keyword evidence="2" id="KW-0808">Transferase</keyword>
<sequence>MSQAPEQPKYGTQLFMVRDSLSLLPPLQLPEGYTLRGFLPGDEQAWELIMKESFLSEFSFAAHMRADKEYLAERVLFVCHEGRPVATASAWFREVYGDATGYVHMVGALPGHGGKGLGYIVSLAALYQMKEEGRTRAVLHTDDGRLPAVATYLKLGFVPQLAASDHEQRWEEVAVQLGGRQIRCNPANGSEA</sequence>
<gene>
    <name evidence="2" type="ORF">J2Z66_001785</name>
</gene>
<dbReference type="EMBL" id="JAGGLB010000004">
    <property type="protein sequence ID" value="MBP1990187.1"/>
    <property type="molecule type" value="Genomic_DNA"/>
</dbReference>
<dbReference type="InterPro" id="IPR016181">
    <property type="entry name" value="Acyl_CoA_acyltransferase"/>
</dbReference>
<keyword evidence="2" id="KW-0012">Acyltransferase</keyword>
<dbReference type="Proteomes" id="UP001519287">
    <property type="component" value="Unassembled WGS sequence"/>
</dbReference>
<protein>
    <submittedName>
        <fullName evidence="2">Mycothiol synthase</fullName>
        <ecNumber evidence="2">2.3.1.189</ecNumber>
    </submittedName>
</protein>
<evidence type="ECO:0000313" key="3">
    <source>
        <dbReference type="Proteomes" id="UP001519287"/>
    </source>
</evidence>
<reference evidence="2 3" key="1">
    <citation type="submission" date="2021-03" db="EMBL/GenBank/DDBJ databases">
        <title>Genomic Encyclopedia of Type Strains, Phase IV (KMG-IV): sequencing the most valuable type-strain genomes for metagenomic binning, comparative biology and taxonomic classification.</title>
        <authorList>
            <person name="Goeker M."/>
        </authorList>
    </citation>
    <scope>NUCLEOTIDE SEQUENCE [LARGE SCALE GENOMIC DNA]</scope>
    <source>
        <strain evidence="2 3">DSM 26048</strain>
    </source>
</reference>
<dbReference type="GO" id="GO:0035447">
    <property type="term" value="F:mycothiol synthase activity"/>
    <property type="evidence" value="ECO:0007669"/>
    <property type="project" value="UniProtKB-EC"/>
</dbReference>
<dbReference type="SUPFAM" id="SSF55729">
    <property type="entry name" value="Acyl-CoA N-acyltransferases (Nat)"/>
    <property type="match status" value="1"/>
</dbReference>
<accession>A0ABS4IRI9</accession>
<proteinExistence type="predicted"/>